<sequence>MVDFQELGELEQRIVMALQVDGRATWRKIAKVLDEPERTVARHGAALLEDGKVNIAAIRHRAGAVIAALNCVPGTVPVASEALSARADTSFTYMVTGQSDVVSELHYDGGLEDILTLQLPATPGLSQIQVYPILKFFKTIRGWRAGNLSTAQLRMLEPEVGGERTEWHPTEALDATDLTIIDALRRDGRASIEAISRQVKLGESSVSRRVEALLRGEHISIRTLVEPALLGLPVEALLWVQVSPERIDELGQRLSQLPQVRYLAAIAGDAQLLVDVTVPSQQDLYRFIAQTDWGQMVQLRTSVVLGARKRGGRLVSTASGR</sequence>
<dbReference type="SUPFAM" id="SSF46785">
    <property type="entry name" value="Winged helix' DNA-binding domain"/>
    <property type="match status" value="1"/>
</dbReference>
<dbReference type="Gene3D" id="3.30.70.920">
    <property type="match status" value="1"/>
</dbReference>
<evidence type="ECO:0000313" key="6">
    <source>
        <dbReference type="Proteomes" id="UP000252167"/>
    </source>
</evidence>
<reference evidence="5 6" key="1">
    <citation type="submission" date="2018-01" db="EMBL/GenBank/DDBJ databases">
        <title>Glutamicibacter soli strain NHPC-3 Whole genome sequence and assembly.</title>
        <authorList>
            <person name="Choudhury P."/>
            <person name="Gupta D."/>
            <person name="Sengupta K."/>
            <person name="Jawed A."/>
            <person name="Sultana N."/>
            <person name="Saha P."/>
        </authorList>
    </citation>
    <scope>NUCLEOTIDE SEQUENCE [LARGE SCALE GENOMIC DNA]</scope>
    <source>
        <strain evidence="5 6">NHPC-3</strain>
    </source>
</reference>
<dbReference type="GO" id="GO:0005829">
    <property type="term" value="C:cytosol"/>
    <property type="evidence" value="ECO:0007669"/>
    <property type="project" value="TreeGrafter"/>
</dbReference>
<dbReference type="Gene3D" id="1.10.10.10">
    <property type="entry name" value="Winged helix-like DNA-binding domain superfamily/Winged helix DNA-binding domain"/>
    <property type="match status" value="2"/>
</dbReference>
<dbReference type="GO" id="GO:0043200">
    <property type="term" value="P:response to amino acid"/>
    <property type="evidence" value="ECO:0007669"/>
    <property type="project" value="TreeGrafter"/>
</dbReference>
<dbReference type="InterPro" id="IPR036388">
    <property type="entry name" value="WH-like_DNA-bd_sf"/>
</dbReference>
<dbReference type="InterPro" id="IPR019887">
    <property type="entry name" value="Tscrpt_reg_AsnC/Lrp_C"/>
</dbReference>
<comment type="caution">
    <text evidence="5">The sequence shown here is derived from an EMBL/GenBank/DDBJ whole genome shotgun (WGS) entry which is preliminary data.</text>
</comment>
<dbReference type="InterPro" id="IPR000485">
    <property type="entry name" value="AsnC-type_HTH_dom"/>
</dbReference>
<organism evidence="5 6">
    <name type="scientific">Glutamicibacter soli</name>
    <dbReference type="NCBI Taxonomy" id="453836"/>
    <lineage>
        <taxon>Bacteria</taxon>
        <taxon>Bacillati</taxon>
        <taxon>Actinomycetota</taxon>
        <taxon>Actinomycetes</taxon>
        <taxon>Micrococcales</taxon>
        <taxon>Micrococcaceae</taxon>
        <taxon>Glutamicibacter</taxon>
    </lineage>
</organism>
<evidence type="ECO:0000256" key="1">
    <source>
        <dbReference type="ARBA" id="ARBA00023015"/>
    </source>
</evidence>
<dbReference type="Pfam" id="PF13404">
    <property type="entry name" value="HTH_AsnC-type"/>
    <property type="match status" value="1"/>
</dbReference>
<keyword evidence="3" id="KW-0804">Transcription</keyword>
<dbReference type="InterPro" id="IPR011008">
    <property type="entry name" value="Dimeric_a/b-barrel"/>
</dbReference>
<dbReference type="InterPro" id="IPR019888">
    <property type="entry name" value="Tscrpt_reg_AsnC-like"/>
</dbReference>
<dbReference type="EMBL" id="POAF01000003">
    <property type="protein sequence ID" value="RBM01554.1"/>
    <property type="molecule type" value="Genomic_DNA"/>
</dbReference>
<dbReference type="AlphaFoldDB" id="A0A365YHQ9"/>
<keyword evidence="2" id="KW-0238">DNA-binding</keyword>
<proteinExistence type="predicted"/>
<dbReference type="Proteomes" id="UP000252167">
    <property type="component" value="Unassembled WGS sequence"/>
</dbReference>
<dbReference type="RefSeq" id="WP_047120016.1">
    <property type="nucleotide sequence ID" value="NZ_CM125969.1"/>
</dbReference>
<dbReference type="Pfam" id="PF01037">
    <property type="entry name" value="AsnC_trans_reg"/>
    <property type="match status" value="1"/>
</dbReference>
<name>A0A365YHQ9_9MICC</name>
<feature type="domain" description="HTH asnC-type" evidence="4">
    <location>
        <begin position="173"/>
        <end position="233"/>
    </location>
</feature>
<dbReference type="InterPro" id="IPR036390">
    <property type="entry name" value="WH_DNA-bd_sf"/>
</dbReference>
<dbReference type="PANTHER" id="PTHR30154:SF34">
    <property type="entry name" value="TRANSCRIPTIONAL REGULATOR AZLB"/>
    <property type="match status" value="1"/>
</dbReference>
<dbReference type="SUPFAM" id="SSF54909">
    <property type="entry name" value="Dimeric alpha+beta barrel"/>
    <property type="match status" value="1"/>
</dbReference>
<evidence type="ECO:0000256" key="2">
    <source>
        <dbReference type="ARBA" id="ARBA00023125"/>
    </source>
</evidence>
<evidence type="ECO:0000313" key="5">
    <source>
        <dbReference type="EMBL" id="RBM01554.1"/>
    </source>
</evidence>
<gene>
    <name evidence="5" type="ORF">C1H84_06790</name>
</gene>
<protein>
    <submittedName>
        <fullName evidence="5">ArsR family transcriptional regulator</fullName>
    </submittedName>
</protein>
<evidence type="ECO:0000259" key="4">
    <source>
        <dbReference type="PROSITE" id="PS50956"/>
    </source>
</evidence>
<evidence type="ECO:0000256" key="3">
    <source>
        <dbReference type="ARBA" id="ARBA00023163"/>
    </source>
</evidence>
<accession>A0A365YHQ9</accession>
<keyword evidence="1" id="KW-0805">Transcription regulation</keyword>
<dbReference type="PANTHER" id="PTHR30154">
    <property type="entry name" value="LEUCINE-RESPONSIVE REGULATORY PROTEIN"/>
    <property type="match status" value="1"/>
</dbReference>
<keyword evidence="6" id="KW-1185">Reference proteome</keyword>
<dbReference type="PROSITE" id="PS50956">
    <property type="entry name" value="HTH_ASNC_2"/>
    <property type="match status" value="1"/>
</dbReference>
<dbReference type="SMART" id="SM00344">
    <property type="entry name" value="HTH_ASNC"/>
    <property type="match status" value="1"/>
</dbReference>
<dbReference type="GO" id="GO:0043565">
    <property type="term" value="F:sequence-specific DNA binding"/>
    <property type="evidence" value="ECO:0007669"/>
    <property type="project" value="InterPro"/>
</dbReference>